<dbReference type="InterPro" id="IPR035952">
    <property type="entry name" value="Rhomboid-like_sf"/>
</dbReference>
<dbReference type="OrthoDB" id="9813074at2"/>
<feature type="transmembrane region" description="Helical" evidence="7">
    <location>
        <begin position="107"/>
        <end position="125"/>
    </location>
</feature>
<dbReference type="InterPro" id="IPR050925">
    <property type="entry name" value="Rhomboid_protease_S54"/>
</dbReference>
<dbReference type="FunFam" id="1.20.1540.10:FF:000027">
    <property type="entry name" value="Rhomboid family intramembrane serine protease"/>
    <property type="match status" value="1"/>
</dbReference>
<dbReference type="SUPFAM" id="SSF144091">
    <property type="entry name" value="Rhomboid-like"/>
    <property type="match status" value="1"/>
</dbReference>
<evidence type="ECO:0000256" key="5">
    <source>
        <dbReference type="ARBA" id="ARBA00022989"/>
    </source>
</evidence>
<evidence type="ECO:0000256" key="6">
    <source>
        <dbReference type="ARBA" id="ARBA00023136"/>
    </source>
</evidence>
<organism evidence="9 10">
    <name type="scientific">Oceanidesulfovibrio marinus</name>
    <dbReference type="NCBI Taxonomy" id="370038"/>
    <lineage>
        <taxon>Bacteria</taxon>
        <taxon>Pseudomonadati</taxon>
        <taxon>Thermodesulfobacteriota</taxon>
        <taxon>Desulfovibrionia</taxon>
        <taxon>Desulfovibrionales</taxon>
        <taxon>Desulfovibrionaceae</taxon>
        <taxon>Oceanidesulfovibrio</taxon>
    </lineage>
</organism>
<keyword evidence="5 7" id="KW-1133">Transmembrane helix</keyword>
<keyword evidence="6 7" id="KW-0472">Membrane</keyword>
<dbReference type="Proteomes" id="UP000434052">
    <property type="component" value="Unassembled WGS sequence"/>
</dbReference>
<feature type="transmembrane region" description="Helical" evidence="7">
    <location>
        <begin position="71"/>
        <end position="95"/>
    </location>
</feature>
<comment type="subcellular location">
    <subcellularLocation>
        <location evidence="1">Membrane</location>
        <topology evidence="1">Multi-pass membrane protein</topology>
    </subcellularLocation>
</comment>
<dbReference type="PANTHER" id="PTHR43731:SF14">
    <property type="entry name" value="PRESENILIN-ASSOCIATED RHOMBOID-LIKE PROTEIN, MITOCHONDRIAL"/>
    <property type="match status" value="1"/>
</dbReference>
<dbReference type="Gene3D" id="1.20.1540.10">
    <property type="entry name" value="Rhomboid-like"/>
    <property type="match status" value="1"/>
</dbReference>
<dbReference type="RefSeq" id="WP_144305507.1">
    <property type="nucleotide sequence ID" value="NZ_QMIF01000007.1"/>
</dbReference>
<evidence type="ECO:0000256" key="2">
    <source>
        <dbReference type="ARBA" id="ARBA00009045"/>
    </source>
</evidence>
<feature type="transmembrane region" description="Helical" evidence="7">
    <location>
        <begin position="131"/>
        <end position="150"/>
    </location>
</feature>
<evidence type="ECO:0000313" key="10">
    <source>
        <dbReference type="Proteomes" id="UP000434052"/>
    </source>
</evidence>
<keyword evidence="4" id="KW-0378">Hydrolase</keyword>
<gene>
    <name evidence="9" type="ORF">DQK91_11460</name>
</gene>
<name>A0A6P1ZF73_9BACT</name>
<protein>
    <submittedName>
        <fullName evidence="9">Rhomboid family intramembrane serine protease</fullName>
    </submittedName>
</protein>
<dbReference type="GO" id="GO:0006508">
    <property type="term" value="P:proteolysis"/>
    <property type="evidence" value="ECO:0007669"/>
    <property type="project" value="UniProtKB-KW"/>
</dbReference>
<evidence type="ECO:0000256" key="1">
    <source>
        <dbReference type="ARBA" id="ARBA00004141"/>
    </source>
</evidence>
<accession>A0A6P1ZF73</accession>
<feature type="transmembrane region" description="Helical" evidence="7">
    <location>
        <begin position="157"/>
        <end position="182"/>
    </location>
</feature>
<evidence type="ECO:0000259" key="8">
    <source>
        <dbReference type="Pfam" id="PF01694"/>
    </source>
</evidence>
<dbReference type="GO" id="GO:0004252">
    <property type="term" value="F:serine-type endopeptidase activity"/>
    <property type="evidence" value="ECO:0007669"/>
    <property type="project" value="InterPro"/>
</dbReference>
<keyword evidence="3 7" id="KW-0812">Transmembrane</keyword>
<dbReference type="AlphaFoldDB" id="A0A6P1ZF73"/>
<feature type="domain" description="Peptidase S54 rhomboid" evidence="8">
    <location>
        <begin position="68"/>
        <end position="219"/>
    </location>
</feature>
<dbReference type="EMBL" id="QMIF01000007">
    <property type="protein sequence ID" value="TVM33282.1"/>
    <property type="molecule type" value="Genomic_DNA"/>
</dbReference>
<evidence type="ECO:0000256" key="4">
    <source>
        <dbReference type="ARBA" id="ARBA00022801"/>
    </source>
</evidence>
<dbReference type="Pfam" id="PF01694">
    <property type="entry name" value="Rhomboid"/>
    <property type="match status" value="1"/>
</dbReference>
<dbReference type="InterPro" id="IPR022764">
    <property type="entry name" value="Peptidase_S54_rhomboid_dom"/>
</dbReference>
<evidence type="ECO:0000256" key="7">
    <source>
        <dbReference type="SAM" id="Phobius"/>
    </source>
</evidence>
<reference evidence="9 10" key="1">
    <citation type="submission" date="2018-06" db="EMBL/GenBank/DDBJ databases">
        <title>Complete genome of Desulfovibrio marinus P48SEP.</title>
        <authorList>
            <person name="Crispim J.S."/>
            <person name="Vidigal P.M.P."/>
            <person name="Silva L.C.F."/>
            <person name="Araujo L.C."/>
            <person name="Laguardia C.N."/>
            <person name="Dias R.S."/>
            <person name="Sousa M.P."/>
            <person name="Paula S.O."/>
            <person name="Silva C."/>
        </authorList>
    </citation>
    <scope>NUCLEOTIDE SEQUENCE [LARGE SCALE GENOMIC DNA]</scope>
    <source>
        <strain evidence="9 10">P48SEP</strain>
    </source>
</reference>
<comment type="similarity">
    <text evidence="2">Belongs to the peptidase S54 family.</text>
</comment>
<keyword evidence="9" id="KW-0645">Protease</keyword>
<feature type="transmembrane region" description="Helical" evidence="7">
    <location>
        <begin position="12"/>
        <end position="30"/>
    </location>
</feature>
<dbReference type="GO" id="GO:0016020">
    <property type="term" value="C:membrane"/>
    <property type="evidence" value="ECO:0007669"/>
    <property type="project" value="UniProtKB-SubCell"/>
</dbReference>
<proteinExistence type="inferred from homology"/>
<feature type="transmembrane region" description="Helical" evidence="7">
    <location>
        <begin position="202"/>
        <end position="219"/>
    </location>
</feature>
<evidence type="ECO:0000256" key="3">
    <source>
        <dbReference type="ARBA" id="ARBA00022692"/>
    </source>
</evidence>
<dbReference type="PANTHER" id="PTHR43731">
    <property type="entry name" value="RHOMBOID PROTEASE"/>
    <property type="match status" value="1"/>
</dbReference>
<sequence>MFPIRDSIPRIHTPWGVYIIIGLNLLVFLLELTLPHDALVGFIHLYGVVPARYFHAQGTIWEQYPGGIFSLFSYMFLHGGWMHFIVNMWTLWIFADNIEDVMGTVRFLLFYVLCGLCALGLHMAFNQHSMMPVLGASGAIAGVMGAYFMLYPHAKVLTLIPIIIIPLFLDLPAVLFLGLWFIIQLFSGISSVGAAETGGIAWWAHAGGFIAGILLLPLFRQSKRCYFCYNSRGKRIGVARWSDH</sequence>
<comment type="caution">
    <text evidence="9">The sequence shown here is derived from an EMBL/GenBank/DDBJ whole genome shotgun (WGS) entry which is preliminary data.</text>
</comment>
<evidence type="ECO:0000313" key="9">
    <source>
        <dbReference type="EMBL" id="TVM33282.1"/>
    </source>
</evidence>